<name>A0A7R9GFN2_9CRUS</name>
<dbReference type="Gene3D" id="3.40.50.410">
    <property type="entry name" value="von Willebrand factor, type A domain"/>
    <property type="match status" value="1"/>
</dbReference>
<dbReference type="GO" id="GO:0003690">
    <property type="term" value="F:double-stranded DNA binding"/>
    <property type="evidence" value="ECO:0007669"/>
    <property type="project" value="TreeGrafter"/>
</dbReference>
<dbReference type="OrthoDB" id="3249161at2759"/>
<feature type="domain" description="Ku70/Ku80 N-terminal alpha/beta" evidence="1">
    <location>
        <begin position="23"/>
        <end position="106"/>
    </location>
</feature>
<dbReference type="Pfam" id="PF03731">
    <property type="entry name" value="Ku_N"/>
    <property type="match status" value="1"/>
</dbReference>
<dbReference type="EMBL" id="CAJPEX010001404">
    <property type="protein sequence ID" value="CAG0919060.1"/>
    <property type="molecule type" value="Genomic_DNA"/>
</dbReference>
<dbReference type="GO" id="GO:0006303">
    <property type="term" value="P:double-strand break repair via nonhomologous end joining"/>
    <property type="evidence" value="ECO:0007669"/>
    <property type="project" value="TreeGrafter"/>
</dbReference>
<dbReference type="Proteomes" id="UP000678499">
    <property type="component" value="Unassembled WGS sequence"/>
</dbReference>
<organism evidence="2">
    <name type="scientific">Notodromas monacha</name>
    <dbReference type="NCBI Taxonomy" id="399045"/>
    <lineage>
        <taxon>Eukaryota</taxon>
        <taxon>Metazoa</taxon>
        <taxon>Ecdysozoa</taxon>
        <taxon>Arthropoda</taxon>
        <taxon>Crustacea</taxon>
        <taxon>Oligostraca</taxon>
        <taxon>Ostracoda</taxon>
        <taxon>Podocopa</taxon>
        <taxon>Podocopida</taxon>
        <taxon>Cypridocopina</taxon>
        <taxon>Cypridoidea</taxon>
        <taxon>Cyprididae</taxon>
        <taxon>Notodromas</taxon>
    </lineage>
</organism>
<evidence type="ECO:0000259" key="1">
    <source>
        <dbReference type="Pfam" id="PF03731"/>
    </source>
</evidence>
<evidence type="ECO:0000313" key="3">
    <source>
        <dbReference type="Proteomes" id="UP000678499"/>
    </source>
</evidence>
<dbReference type="PANTHER" id="PTHR12604:SF2">
    <property type="entry name" value="X-RAY REPAIR CROSS-COMPLEMENTING PROTEIN 6"/>
    <property type="match status" value="1"/>
</dbReference>
<dbReference type="GO" id="GO:0043564">
    <property type="term" value="C:Ku70:Ku80 complex"/>
    <property type="evidence" value="ECO:0007669"/>
    <property type="project" value="TreeGrafter"/>
</dbReference>
<gene>
    <name evidence="2" type="ORF">NMOB1V02_LOCUS6602</name>
</gene>
<sequence>MDPLVEDDAEESSPWPTFQGRDALIYLIDASPKMFEKSAEENCSRIEMCLKCVGSALKDRIISSGQDLVGIVFFASEKQNQQEFSHITVCQELTMVSADFIKSVEAALGKS</sequence>
<dbReference type="AlphaFoldDB" id="A0A7R9GFN2"/>
<dbReference type="GO" id="GO:0042162">
    <property type="term" value="F:telomeric DNA binding"/>
    <property type="evidence" value="ECO:0007669"/>
    <property type="project" value="TreeGrafter"/>
</dbReference>
<dbReference type="InterPro" id="IPR036465">
    <property type="entry name" value="vWFA_dom_sf"/>
</dbReference>
<dbReference type="SUPFAM" id="SSF53300">
    <property type="entry name" value="vWA-like"/>
    <property type="match status" value="1"/>
</dbReference>
<dbReference type="PANTHER" id="PTHR12604">
    <property type="entry name" value="KU AUTOANTIGEN DNA HELICASE"/>
    <property type="match status" value="1"/>
</dbReference>
<dbReference type="InterPro" id="IPR005161">
    <property type="entry name" value="Ku_N"/>
</dbReference>
<dbReference type="EMBL" id="OA883441">
    <property type="protein sequence ID" value="CAD7278908.1"/>
    <property type="molecule type" value="Genomic_DNA"/>
</dbReference>
<dbReference type="GO" id="GO:0000723">
    <property type="term" value="P:telomere maintenance"/>
    <property type="evidence" value="ECO:0007669"/>
    <property type="project" value="TreeGrafter"/>
</dbReference>
<reference evidence="2" key="1">
    <citation type="submission" date="2020-11" db="EMBL/GenBank/DDBJ databases">
        <authorList>
            <person name="Tran Van P."/>
        </authorList>
    </citation>
    <scope>NUCLEOTIDE SEQUENCE</scope>
</reference>
<protein>
    <recommendedName>
        <fullName evidence="1">Ku70/Ku80 N-terminal alpha/beta domain-containing protein</fullName>
    </recommendedName>
</protein>
<evidence type="ECO:0000313" key="2">
    <source>
        <dbReference type="EMBL" id="CAD7278908.1"/>
    </source>
</evidence>
<keyword evidence="3" id="KW-1185">Reference proteome</keyword>
<accession>A0A7R9GFN2</accession>
<proteinExistence type="predicted"/>